<dbReference type="EMBL" id="JEMB01001936">
    <property type="protein sequence ID" value="KYF84374.1"/>
    <property type="molecule type" value="Genomic_DNA"/>
</dbReference>
<feature type="region of interest" description="Disordered" evidence="1">
    <location>
        <begin position="43"/>
        <end position="66"/>
    </location>
</feature>
<organism evidence="2 3">
    <name type="scientific">Sorangium cellulosum</name>
    <name type="common">Polyangium cellulosum</name>
    <dbReference type="NCBI Taxonomy" id="56"/>
    <lineage>
        <taxon>Bacteria</taxon>
        <taxon>Pseudomonadati</taxon>
        <taxon>Myxococcota</taxon>
        <taxon>Polyangia</taxon>
        <taxon>Polyangiales</taxon>
        <taxon>Polyangiaceae</taxon>
        <taxon>Sorangium</taxon>
    </lineage>
</organism>
<protein>
    <submittedName>
        <fullName evidence="2">Uncharacterized protein</fullName>
    </submittedName>
</protein>
<sequence>MGRDAAILDSDIMVIIAPQRLAVDALRHLASGVPVVAVEGSVDRDQRRGGGPTWVGSPNLGRGVAA</sequence>
<gene>
    <name evidence="2" type="ORF">BE17_14680</name>
</gene>
<evidence type="ECO:0000256" key="1">
    <source>
        <dbReference type="SAM" id="MobiDB-lite"/>
    </source>
</evidence>
<evidence type="ECO:0000313" key="2">
    <source>
        <dbReference type="EMBL" id="KYF84374.1"/>
    </source>
</evidence>
<proteinExistence type="predicted"/>
<name>A0A150RVX1_SORCE</name>
<evidence type="ECO:0000313" key="3">
    <source>
        <dbReference type="Proteomes" id="UP000075635"/>
    </source>
</evidence>
<accession>A0A150RVX1</accession>
<reference evidence="2 3" key="1">
    <citation type="submission" date="2014-02" db="EMBL/GenBank/DDBJ databases">
        <title>The small core and large imbalanced accessory genome model reveals a collaborative survival strategy of Sorangium cellulosum strains in nature.</title>
        <authorList>
            <person name="Han K."/>
            <person name="Peng R."/>
            <person name="Blom J."/>
            <person name="Li Y.-Z."/>
        </authorList>
    </citation>
    <scope>NUCLEOTIDE SEQUENCE [LARGE SCALE GENOMIC DNA]</scope>
    <source>
        <strain evidence="2 3">So0011-07</strain>
    </source>
</reference>
<dbReference type="Proteomes" id="UP000075635">
    <property type="component" value="Unassembled WGS sequence"/>
</dbReference>
<comment type="caution">
    <text evidence="2">The sequence shown here is derived from an EMBL/GenBank/DDBJ whole genome shotgun (WGS) entry which is preliminary data.</text>
</comment>
<dbReference type="AlphaFoldDB" id="A0A150RVX1"/>